<proteinExistence type="predicted"/>
<reference evidence="1 2" key="1">
    <citation type="journal article" date="2009" name="Int. J. Syst. Evol. Microbiol.">
        <title>Paenibacillus contaminans sp. nov., isolated from a contaminated laboratory plate.</title>
        <authorList>
            <person name="Chou J.H."/>
            <person name="Lee J.H."/>
            <person name="Lin M.C."/>
            <person name="Chang P.S."/>
            <person name="Arun A.B."/>
            <person name="Young C.C."/>
            <person name="Chen W.M."/>
        </authorList>
    </citation>
    <scope>NUCLEOTIDE SEQUENCE [LARGE SCALE GENOMIC DNA]</scope>
    <source>
        <strain evidence="1 2">CKOBP-6</strain>
    </source>
</reference>
<dbReference type="EMBL" id="QMFB01000006">
    <property type="protein sequence ID" value="RAV20864.1"/>
    <property type="molecule type" value="Genomic_DNA"/>
</dbReference>
<name>A0A329MM74_9BACL</name>
<evidence type="ECO:0000313" key="2">
    <source>
        <dbReference type="Proteomes" id="UP000250369"/>
    </source>
</evidence>
<dbReference type="Proteomes" id="UP000250369">
    <property type="component" value="Unassembled WGS sequence"/>
</dbReference>
<evidence type="ECO:0000313" key="1">
    <source>
        <dbReference type="EMBL" id="RAV20864.1"/>
    </source>
</evidence>
<dbReference type="OrthoDB" id="337762at2"/>
<dbReference type="AlphaFoldDB" id="A0A329MM74"/>
<accession>A0A329MM74</accession>
<comment type="caution">
    <text evidence="1">The sequence shown here is derived from an EMBL/GenBank/DDBJ whole genome shotgun (WGS) entry which is preliminary data.</text>
</comment>
<protein>
    <recommendedName>
        <fullName evidence="3">Neutral/alkaline non-lysosomal ceramidase N-terminal domain-containing protein</fullName>
    </recommendedName>
</protein>
<sequence>MTNFMEGLKNNNLTQLSIELGCGAADITPPEGTFLMGTIHCKRSAVLFKDPLYAKAMIIQSNQRKVLIVSLDVTFIIEKYIHIIRNWAVERFGFDWESVMVHATQNHGAPAIGYTKFSDTFPFPEEFEWVRGQQASYHNYAMERIFEAIEQAASDIKLVQYGVASGIEGRASFNRRMVMRDGSIGMPRGILANSLYLEGPIDAEVGVMCFKNAQSEVVAAILNYTCHPVHELGVVGIVTADWPGKWSLQLADKLGFNCFSLVLNGACGNINPWGNYDPDYIEDSARMAKLLTTETEKVISRMDFTNKVTLDWAFKVLKIPIREPDPDKLAAAEALLVKQPAPFWVDTVNEIIDHDWVLAAQVVDVNNQRKQQAYYEYELQVLRIGNAVYVGLPGELFVEGGLKIKQHSKADFTYIVHATGNAGYIPFKEAFSRGGHELNYSNWSKLVPDAFEIIVEEAITLINKMLNT</sequence>
<organism evidence="1 2">
    <name type="scientific">Paenibacillus contaminans</name>
    <dbReference type="NCBI Taxonomy" id="450362"/>
    <lineage>
        <taxon>Bacteria</taxon>
        <taxon>Bacillati</taxon>
        <taxon>Bacillota</taxon>
        <taxon>Bacilli</taxon>
        <taxon>Bacillales</taxon>
        <taxon>Paenibacillaceae</taxon>
        <taxon>Paenibacillus</taxon>
    </lineage>
</organism>
<dbReference type="RefSeq" id="WP_113031143.1">
    <property type="nucleotide sequence ID" value="NZ_QMFB01000006.1"/>
</dbReference>
<evidence type="ECO:0008006" key="3">
    <source>
        <dbReference type="Google" id="ProtNLM"/>
    </source>
</evidence>
<keyword evidence="2" id="KW-1185">Reference proteome</keyword>
<gene>
    <name evidence="1" type="ORF">DQG23_12285</name>
</gene>